<evidence type="ECO:0000313" key="1">
    <source>
        <dbReference type="EMBL" id="AGL00476.1"/>
    </source>
</evidence>
<protein>
    <submittedName>
        <fullName evidence="1">Uncharacterized protein</fullName>
    </submittedName>
</protein>
<dbReference type="Proteomes" id="UP000013520">
    <property type="component" value="Chromosome"/>
</dbReference>
<keyword evidence="2" id="KW-1185">Reference proteome</keyword>
<dbReference type="HOGENOM" id="CLU_3288441_0_0_9"/>
<proteinExistence type="predicted"/>
<sequence length="40" mass="4767">MAKGKKCEQMQVKKNRRDSCPVMDMYTMVEPNINIRNIKH</sequence>
<dbReference type="STRING" id="767817.Desgi_0930"/>
<organism evidence="1 2">
    <name type="scientific">Desulfoscipio gibsoniae DSM 7213</name>
    <dbReference type="NCBI Taxonomy" id="767817"/>
    <lineage>
        <taxon>Bacteria</taxon>
        <taxon>Bacillati</taxon>
        <taxon>Bacillota</taxon>
        <taxon>Clostridia</taxon>
        <taxon>Eubacteriales</taxon>
        <taxon>Desulfallaceae</taxon>
        <taxon>Desulfoscipio</taxon>
    </lineage>
</organism>
<dbReference type="AlphaFoldDB" id="R4KLF7"/>
<reference evidence="1 2" key="1">
    <citation type="submission" date="2012-01" db="EMBL/GenBank/DDBJ databases">
        <title>Complete sequence of Desulfotomaculum gibsoniae DSM 7213.</title>
        <authorList>
            <consortium name="US DOE Joint Genome Institute"/>
            <person name="Lucas S."/>
            <person name="Han J."/>
            <person name="Lapidus A."/>
            <person name="Cheng J.-F."/>
            <person name="Goodwin L."/>
            <person name="Pitluck S."/>
            <person name="Peters L."/>
            <person name="Ovchinnikova G."/>
            <person name="Teshima H."/>
            <person name="Detter J.C."/>
            <person name="Han C."/>
            <person name="Tapia R."/>
            <person name="Land M."/>
            <person name="Hauser L."/>
            <person name="Kyrpides N."/>
            <person name="Ivanova N."/>
            <person name="Pagani I."/>
            <person name="Parshina S."/>
            <person name="Plugge C."/>
            <person name="Muyzer G."/>
            <person name="Kuever J."/>
            <person name="Ivanova A."/>
            <person name="Nazina T."/>
            <person name="Klenk H.-P."/>
            <person name="Brambilla E."/>
            <person name="Spring S."/>
            <person name="Stams A.F."/>
            <person name="Woyke T."/>
        </authorList>
    </citation>
    <scope>NUCLEOTIDE SEQUENCE [LARGE SCALE GENOMIC DNA]</scope>
    <source>
        <strain evidence="1 2">DSM 7213</strain>
    </source>
</reference>
<dbReference type="EMBL" id="CP003273">
    <property type="protein sequence ID" value="AGL00476.1"/>
    <property type="molecule type" value="Genomic_DNA"/>
</dbReference>
<accession>R4KLF7</accession>
<gene>
    <name evidence="1" type="ORF">Desgi_0930</name>
</gene>
<evidence type="ECO:0000313" key="2">
    <source>
        <dbReference type="Proteomes" id="UP000013520"/>
    </source>
</evidence>
<dbReference type="KEGG" id="dgi:Desgi_0930"/>
<name>R4KLF7_9FIRM</name>